<keyword evidence="3" id="KW-0677">Repeat</keyword>
<dbReference type="PANTHER" id="PTHR22852:SF0">
    <property type="entry name" value="DENTICLELESS PROTEIN HOMOLOG"/>
    <property type="match status" value="1"/>
</dbReference>
<dbReference type="Pfam" id="PF00400">
    <property type="entry name" value="WD40"/>
    <property type="match status" value="3"/>
</dbReference>
<evidence type="ECO:0000256" key="4">
    <source>
        <dbReference type="ARBA" id="ARBA00022786"/>
    </source>
</evidence>
<evidence type="ECO:0000256" key="2">
    <source>
        <dbReference type="ARBA" id="ARBA00022574"/>
    </source>
</evidence>
<comment type="similarity">
    <text evidence="5">Belongs to the WD repeat cdt2 family.</text>
</comment>
<dbReference type="PROSITE" id="PS50082">
    <property type="entry name" value="WD_REPEATS_2"/>
    <property type="match status" value="1"/>
</dbReference>
<dbReference type="Proteomes" id="UP000663699">
    <property type="component" value="Chromosome 4"/>
</dbReference>
<evidence type="ECO:0000313" key="8">
    <source>
        <dbReference type="Proteomes" id="UP000663699"/>
    </source>
</evidence>
<evidence type="ECO:0000256" key="1">
    <source>
        <dbReference type="ARBA" id="ARBA00004906"/>
    </source>
</evidence>
<dbReference type="GO" id="GO:0030674">
    <property type="term" value="F:protein-macromolecule adaptor activity"/>
    <property type="evidence" value="ECO:0007669"/>
    <property type="project" value="TreeGrafter"/>
</dbReference>
<comment type="pathway">
    <text evidence="1">Protein modification; protein ubiquitination.</text>
</comment>
<dbReference type="InterPro" id="IPR019775">
    <property type="entry name" value="WD40_repeat_CS"/>
</dbReference>
<feature type="repeat" description="WD" evidence="6">
    <location>
        <begin position="108"/>
        <end position="149"/>
    </location>
</feature>
<dbReference type="GO" id="GO:0005634">
    <property type="term" value="C:nucleus"/>
    <property type="evidence" value="ECO:0007669"/>
    <property type="project" value="TreeGrafter"/>
</dbReference>
<dbReference type="SUPFAM" id="SSF50978">
    <property type="entry name" value="WD40 repeat-like"/>
    <property type="match status" value="1"/>
</dbReference>
<evidence type="ECO:0000256" key="6">
    <source>
        <dbReference type="PROSITE-ProRule" id="PRU00221"/>
    </source>
</evidence>
<dbReference type="PANTHER" id="PTHR22852">
    <property type="entry name" value="LETHAL 2 DENTICLELESS PROTEIN RETINOIC ACID-REGULATED NUCLEAR MATRIX-ASSOCIATED PROTEIN"/>
    <property type="match status" value="1"/>
</dbReference>
<evidence type="ECO:0000256" key="5">
    <source>
        <dbReference type="ARBA" id="ARBA00038344"/>
    </source>
</evidence>
<sequence>MKLNRNHTLECPSRDCNSYHFPLSTLERSLSGNNIYDLSVSIRKRLMRSFYSSPFDRFFVENEDSLDVPFAASFSNNHPILGVSDESGFIHFIDTAKKDKQIDEFLKVKCHDNAIFDISWSYDDKLLASSSGDQTARVLDISNQKFLAILSKCTSSTLKQVSFQKDDPNILATCSRNGKILIWDLRSHGVESSAQMPVVSILNAHGKIKHHSRRSKLMPLSNSITSIQWLHRKNLLASACDANSFINIWDIRFCSQKFIKLYESKPAVSIKNKRDHGITSLAMPSSGSTFYGLSRDNHIYAYSSTHPEEPIGSFTHPQLMVKSFFVKISCSKDGQFLGSGSSNSQVIIADTASMTENKNIGVALASGCEKEITGISWSFDDCIASISDDTSCRVWRQGQNNEAEDIRSWNEGKRWEWGWAE</sequence>
<name>A0A899FXT9_9ASCO</name>
<keyword evidence="4" id="KW-0833">Ubl conjugation pathway</keyword>
<keyword evidence="2 6" id="KW-0853">WD repeat</keyword>
<evidence type="ECO:0000256" key="3">
    <source>
        <dbReference type="ARBA" id="ARBA00022737"/>
    </source>
</evidence>
<dbReference type="InterPro" id="IPR036322">
    <property type="entry name" value="WD40_repeat_dom_sf"/>
</dbReference>
<dbReference type="Gene3D" id="2.130.10.10">
    <property type="entry name" value="YVTN repeat-like/Quinoprotein amine dehydrogenase"/>
    <property type="match status" value="2"/>
</dbReference>
<gene>
    <name evidence="7" type="ORF">MERGE_002136</name>
</gene>
<dbReference type="SMART" id="SM00320">
    <property type="entry name" value="WD40"/>
    <property type="match status" value="6"/>
</dbReference>
<dbReference type="InterPro" id="IPR015943">
    <property type="entry name" value="WD40/YVTN_repeat-like_dom_sf"/>
</dbReference>
<proteinExistence type="inferred from homology"/>
<dbReference type="OrthoDB" id="2096344at2759"/>
<dbReference type="InterPro" id="IPR001680">
    <property type="entry name" value="WD40_rpt"/>
</dbReference>
<dbReference type="GO" id="GO:0043161">
    <property type="term" value="P:proteasome-mediated ubiquitin-dependent protein catabolic process"/>
    <property type="evidence" value="ECO:0007669"/>
    <property type="project" value="TreeGrafter"/>
</dbReference>
<dbReference type="InterPro" id="IPR051865">
    <property type="entry name" value="WD-repeat_CDT2_adapter"/>
</dbReference>
<protein>
    <submittedName>
        <fullName evidence="7">Uncharacterized protein</fullName>
    </submittedName>
</protein>
<evidence type="ECO:0000313" key="7">
    <source>
        <dbReference type="EMBL" id="QSL64832.1"/>
    </source>
</evidence>
<dbReference type="EMBL" id="CP054535">
    <property type="protein sequence ID" value="QSL64832.1"/>
    <property type="molecule type" value="Genomic_DNA"/>
</dbReference>
<dbReference type="AlphaFoldDB" id="A0A899FXT9"/>
<organism evidence="7 8">
    <name type="scientific">Pneumocystis wakefieldiae</name>
    <dbReference type="NCBI Taxonomy" id="38082"/>
    <lineage>
        <taxon>Eukaryota</taxon>
        <taxon>Fungi</taxon>
        <taxon>Dikarya</taxon>
        <taxon>Ascomycota</taxon>
        <taxon>Taphrinomycotina</taxon>
        <taxon>Pneumocystomycetes</taxon>
        <taxon>Pneumocystaceae</taxon>
        <taxon>Pneumocystis</taxon>
    </lineage>
</organism>
<keyword evidence="8" id="KW-1185">Reference proteome</keyword>
<dbReference type="PROSITE" id="PS00678">
    <property type="entry name" value="WD_REPEATS_1"/>
    <property type="match status" value="1"/>
</dbReference>
<reference evidence="7" key="1">
    <citation type="submission" date="2020-06" db="EMBL/GenBank/DDBJ databases">
        <title>Genomes of multiple members of Pneumocystis genus reveal paths to human pathogen Pneumocystis jirovecii.</title>
        <authorList>
            <person name="Cisse O.H."/>
            <person name="Ma L."/>
            <person name="Dekker J."/>
            <person name="Khil P."/>
            <person name="Jo J."/>
            <person name="Brenchley J."/>
            <person name="Blair R."/>
            <person name="Pahar B."/>
            <person name="Chabe M."/>
            <person name="Van Rompay K.A."/>
            <person name="Keesler R."/>
            <person name="Sukura A."/>
            <person name="Hirsch V."/>
            <person name="Kutty G."/>
            <person name="Liu Y."/>
            <person name="Peng L."/>
            <person name="Chen J."/>
            <person name="Song J."/>
            <person name="Weissenbacher-Lang C."/>
            <person name="Xu J."/>
            <person name="Upham N.S."/>
            <person name="Stajich J.E."/>
            <person name="Cuomo C.A."/>
            <person name="Cushion M.T."/>
            <person name="Kovacs J.A."/>
        </authorList>
    </citation>
    <scope>NUCLEOTIDE SEQUENCE</scope>
    <source>
        <strain evidence="7">2A</strain>
    </source>
</reference>
<accession>A0A899FXT9</accession>